<accession>A0A3N4YWU8</accession>
<feature type="domain" description="DUF5753" evidence="1">
    <location>
        <begin position="76"/>
        <end position="247"/>
    </location>
</feature>
<evidence type="ECO:0000259" key="1">
    <source>
        <dbReference type="Pfam" id="PF19054"/>
    </source>
</evidence>
<keyword evidence="3" id="KW-1185">Reference proteome</keyword>
<dbReference type="EMBL" id="RKQZ01000001">
    <property type="protein sequence ID" value="RPF23140.1"/>
    <property type="molecule type" value="Genomic_DNA"/>
</dbReference>
<dbReference type="Proteomes" id="UP000280501">
    <property type="component" value="Unassembled WGS sequence"/>
</dbReference>
<evidence type="ECO:0000313" key="2">
    <source>
        <dbReference type="EMBL" id="RPF23140.1"/>
    </source>
</evidence>
<reference evidence="2 3" key="1">
    <citation type="submission" date="2018-11" db="EMBL/GenBank/DDBJ databases">
        <title>Sequencing the genomes of 1000 actinobacteria strains.</title>
        <authorList>
            <person name="Klenk H.-P."/>
        </authorList>
    </citation>
    <scope>NUCLEOTIDE SEQUENCE [LARGE SCALE GENOMIC DNA]</scope>
    <source>
        <strain evidence="2 3">DSM 15700</strain>
    </source>
</reference>
<sequence length="261" mass="29212">MTGQQLAESLAWARSKVSKIENAHQPPTDDDVRAWCVATNSADQVESLLAELHTLQTRHQEWERVLRGGMASTQNAVARREEETRLFRGYESGIVPGLLQTPEYAGAILERVSRAWGRTDLAEAVAARMRRQDVLRNPSKQFRIVVTEAVLLYNLCPPDAMLGQIDRLREATKLPNVRFGIIPFDQPLIVTPKHPFGIYDDRQVVVETVSALLQLTQAAEIEAYATAFEALESAAVHGERARAVLRRAAQQVAARRTDEKH</sequence>
<name>A0A3N4YWU8_9MICO</name>
<protein>
    <recommendedName>
        <fullName evidence="1">DUF5753 domain-containing protein</fullName>
    </recommendedName>
</protein>
<dbReference type="InterPro" id="IPR043917">
    <property type="entry name" value="DUF5753"/>
</dbReference>
<gene>
    <name evidence="2" type="ORF">EDD34_3821</name>
</gene>
<organism evidence="2 3">
    <name type="scientific">Myceligenerans xiligouense</name>
    <dbReference type="NCBI Taxonomy" id="253184"/>
    <lineage>
        <taxon>Bacteria</taxon>
        <taxon>Bacillati</taxon>
        <taxon>Actinomycetota</taxon>
        <taxon>Actinomycetes</taxon>
        <taxon>Micrococcales</taxon>
        <taxon>Promicromonosporaceae</taxon>
        <taxon>Myceligenerans</taxon>
    </lineage>
</organism>
<proteinExistence type="predicted"/>
<dbReference type="Pfam" id="PF19054">
    <property type="entry name" value="DUF5753"/>
    <property type="match status" value="1"/>
</dbReference>
<dbReference type="AlphaFoldDB" id="A0A3N4YWU8"/>
<comment type="caution">
    <text evidence="2">The sequence shown here is derived from an EMBL/GenBank/DDBJ whole genome shotgun (WGS) entry which is preliminary data.</text>
</comment>
<evidence type="ECO:0000313" key="3">
    <source>
        <dbReference type="Proteomes" id="UP000280501"/>
    </source>
</evidence>